<accession>A0A086KD24</accession>
<reference evidence="2 3" key="1">
    <citation type="submission" date="2014-03" db="EMBL/GenBank/DDBJ databases">
        <authorList>
            <person name="Sibley D."/>
            <person name="Venepally P."/>
            <person name="Karamycheva S."/>
            <person name="Hadjithomas M."/>
            <person name="Khan A."/>
            <person name="Brunk B."/>
            <person name="Roos D."/>
            <person name="Caler E."/>
            <person name="Lorenzi H."/>
        </authorList>
    </citation>
    <scope>NUCLEOTIDE SEQUENCE [LARGE SCALE GENOMIC DNA]</scope>
    <source>
        <strain evidence="3">p89</strain>
    </source>
</reference>
<protein>
    <recommendedName>
        <fullName evidence="4">CRAL/TRIO domain protein</fullName>
    </recommendedName>
</protein>
<feature type="compositionally biased region" description="Basic and acidic residues" evidence="1">
    <location>
        <begin position="85"/>
        <end position="99"/>
    </location>
</feature>
<feature type="region of interest" description="Disordered" evidence="1">
    <location>
        <begin position="85"/>
        <end position="134"/>
    </location>
</feature>
<dbReference type="SUPFAM" id="SSF52087">
    <property type="entry name" value="CRAL/TRIO domain"/>
    <property type="match status" value="1"/>
</dbReference>
<dbReference type="OrthoDB" id="1434354at2759"/>
<evidence type="ECO:0000313" key="2">
    <source>
        <dbReference type="EMBL" id="KFG42292.1"/>
    </source>
</evidence>
<proteinExistence type="predicted"/>
<dbReference type="VEuPathDB" id="ToxoDB:TGP89_228760"/>
<evidence type="ECO:0000256" key="1">
    <source>
        <dbReference type="SAM" id="MobiDB-lite"/>
    </source>
</evidence>
<organism evidence="2 3">
    <name type="scientific">Toxoplasma gondii p89</name>
    <dbReference type="NCBI Taxonomy" id="943119"/>
    <lineage>
        <taxon>Eukaryota</taxon>
        <taxon>Sar</taxon>
        <taxon>Alveolata</taxon>
        <taxon>Apicomplexa</taxon>
        <taxon>Conoidasida</taxon>
        <taxon>Coccidia</taxon>
        <taxon>Eucoccidiorida</taxon>
        <taxon>Eimeriorina</taxon>
        <taxon>Sarcocystidae</taxon>
        <taxon>Toxoplasma</taxon>
    </lineage>
</organism>
<feature type="compositionally biased region" description="Basic residues" evidence="1">
    <location>
        <begin position="108"/>
        <end position="128"/>
    </location>
</feature>
<comment type="caution">
    <text evidence="2">The sequence shown here is derived from an EMBL/GenBank/DDBJ whole genome shotgun (WGS) entry which is preliminary data.</text>
</comment>
<feature type="compositionally biased region" description="Low complexity" evidence="1">
    <location>
        <begin position="368"/>
        <end position="380"/>
    </location>
</feature>
<dbReference type="EMBL" id="AEYI02001036">
    <property type="protein sequence ID" value="KFG42292.1"/>
    <property type="molecule type" value="Genomic_DNA"/>
</dbReference>
<name>A0A086KD24_TOXGO</name>
<dbReference type="InterPro" id="IPR036865">
    <property type="entry name" value="CRAL-TRIO_dom_sf"/>
</dbReference>
<feature type="region of interest" description="Disordered" evidence="1">
    <location>
        <begin position="354"/>
        <end position="449"/>
    </location>
</feature>
<evidence type="ECO:0008006" key="4">
    <source>
        <dbReference type="Google" id="ProtNLM"/>
    </source>
</evidence>
<evidence type="ECO:0000313" key="3">
    <source>
        <dbReference type="Proteomes" id="UP000028828"/>
    </source>
</evidence>
<sequence>MALPVQFSFVLSPGTSNLRKPRQLTRVAAASQPLARSLPWRSQRASRGLVFGVAVALATVLCFTGEESLSVASVSLFPVVTSVEAADRKPDGDSPKKAGTENSGNGGRHQKAGHSRRHGSRSHGKTWKRPPPMPEHRVQRALSMFENVHGQMTLFFKGFSREGSVVAYDLLDELRTVKEATYMMDVEFLVLDRVMDHYKSQSHLRIVDTKIMCKFLDLSNLLPWRIPGVLSAIKKMVLEYQPVLQQFLNRYEHLIEALILTSVPTALHPFRALVAALLGVPRNKLVFASSLEDLEKFIPRDDIPVEFWNPTGGPVREGWENKVSWRIMLEEVQQKLGADSVTPAGKLLLQNIKDEEARREPSTHSTHARAAGGDASSGAEATDEKAESEELVITGQVNAEPPGVSGTEGDDVSSSEKTSKSGDFSFGVFSSAPGDEGASFDPEDFDDVD</sequence>
<dbReference type="Proteomes" id="UP000028828">
    <property type="component" value="Unassembled WGS sequence"/>
</dbReference>
<dbReference type="AlphaFoldDB" id="A0A086KD24"/>
<gene>
    <name evidence="2" type="ORF">TGP89_228760</name>
</gene>